<dbReference type="Pfam" id="PF05903">
    <property type="entry name" value="Peptidase_C97"/>
    <property type="match status" value="1"/>
</dbReference>
<name>A0AA35K321_9SAUR</name>
<keyword evidence="10 30" id="KW-0812">Transmembrane</keyword>
<keyword evidence="19" id="KW-0325">Glycoprotein</keyword>
<evidence type="ECO:0000256" key="31">
    <source>
        <dbReference type="SAM" id="SignalP"/>
    </source>
</evidence>
<dbReference type="InterPro" id="IPR053817">
    <property type="entry name" value="CATSPERE_NTD2"/>
</dbReference>
<feature type="compositionally biased region" description="Low complexity" evidence="29">
    <location>
        <begin position="1378"/>
        <end position="1387"/>
    </location>
</feature>
<dbReference type="Pfam" id="PF22850">
    <property type="entry name" value="CATSPERD-E_C"/>
    <property type="match status" value="1"/>
</dbReference>
<evidence type="ECO:0000256" key="27">
    <source>
        <dbReference type="ARBA" id="ARBA00044565"/>
    </source>
</evidence>
<feature type="transmembrane region" description="Helical" evidence="30">
    <location>
        <begin position="975"/>
        <end position="997"/>
    </location>
</feature>
<dbReference type="GO" id="GO:0097228">
    <property type="term" value="C:sperm principal piece"/>
    <property type="evidence" value="ECO:0007669"/>
    <property type="project" value="TreeGrafter"/>
</dbReference>
<feature type="region of interest" description="Disordered" evidence="29">
    <location>
        <begin position="1712"/>
        <end position="1740"/>
    </location>
</feature>
<evidence type="ECO:0000256" key="7">
    <source>
        <dbReference type="ARBA" id="ARBA00022475"/>
    </source>
</evidence>
<dbReference type="GO" id="GO:0008474">
    <property type="term" value="F:palmitoyl-(protein) hydrolase activity"/>
    <property type="evidence" value="ECO:0007669"/>
    <property type="project" value="UniProtKB-EC"/>
</dbReference>
<dbReference type="GO" id="GO:0036128">
    <property type="term" value="C:CatSper complex"/>
    <property type="evidence" value="ECO:0007669"/>
    <property type="project" value="InterPro"/>
</dbReference>
<dbReference type="GO" id="GO:0030317">
    <property type="term" value="P:flagellated sperm motility"/>
    <property type="evidence" value="ECO:0007669"/>
    <property type="project" value="TreeGrafter"/>
</dbReference>
<comment type="subcellular location">
    <subcellularLocation>
        <location evidence="21">Cell projection</location>
        <location evidence="21">Cilium</location>
        <location evidence="21">Flagellum membrane</location>
        <topology evidence="21">Single-pass type I membrane protein</topology>
    </subcellularLocation>
    <subcellularLocation>
        <location evidence="2">Cytoplasm</location>
    </subcellularLocation>
</comment>
<feature type="region of interest" description="Disordered" evidence="29">
    <location>
        <begin position="1508"/>
        <end position="1545"/>
    </location>
</feature>
<evidence type="ECO:0000256" key="15">
    <source>
        <dbReference type="ARBA" id="ARBA00022989"/>
    </source>
</evidence>
<evidence type="ECO:0000256" key="18">
    <source>
        <dbReference type="ARBA" id="ARBA00023157"/>
    </source>
</evidence>
<dbReference type="InterPro" id="IPR053815">
    <property type="entry name" value="CATSPERE_Ig-like"/>
</dbReference>
<sequence>MARFLSPLVWAKPLLLCLWLKGCWAVWRYETSVGHYILFTARTGIHLVYEGTSFVEWEFSVLCTIDDKSSRTPELNCPVAGTHMVKPKIGGSLTFQDRERYLTINADLDCFLWYVYTSFARSSIHSDHVVRTLRYTLVVWIYDPENADSKEMSHTAKGPPEHSKTLSRQFLNLGQTPSVKMFHLSEDSRESEESEYSDDGYWEIDVPSISDYIIGVVSGKPVTFQGCFVARTPFIMAKSEIPPVDVHDVSISTPAGSELMIAWSACHTTQAVVVTNYGAFLTHDEFRHTKRITFPSTVLDPAVAQKVNDVAIVQVHIVFLIDNSAYFINDDKMFRVGKQHKLPESGILGIKERIWCLRNYPVQEKYLSEAVLWTKTEIFLMYPSRKITDMFVLVMEVDVLRSVLGFKGHVTLAVISACYDSIPSEISVLLACTGCKTSTQLYVAGFNEDEAHWFLRDLSLPAPTSDPLHMEVVFGASSSMLLWYSDKIIYSYKGSKFTGYIKDAETGVELSATALGTVIHQVVIGSAGNTVIKMKNNDMFFLKFNMKDVLRLSAWETEARDFAIYVNGHGDFFLLINNGTHIYYKAYPLKTEVLSATNPLGEVCPYISFQQNMEADTYYLDMGTNMTFWAQIVFLENVGLSTEVTIYRSHLLKQNNSIQYEIARGICTKNQTVTLYHDHDYSTEGEYEDAIISSTGIMTIEVEPSLTGRTCMTPNKVAHINVGCPVFRDLAIEKPTKCSNQTFTFKVPAKYRWVKTKGEYWVQEYNFALFGCPIEVHYARPFRPTVLLYEREKMIGTVEANYILWEMNGRNDYHYNTTVKQVRCLSKAQNMSSMVPQDLESITAYTIDRYWGRHNYVSCFMSGGAGLLGTLDNQYELMNHSGINSIIWPQDYAGIFLFRLKIMDPNYSFCPYEAYFAVRTHGIIESLNMLKIAGWACLIVVFFCGVLAFSYYRYRLLQRNGSVMLTMTSGYSRTESLALVVILNFVFIEDSISFSHLKLLRPTSHKIVAEGGRLWPRNLLIWSRERFCFLFPPLFHVSPSIFIPCHTYYSANCLFASTLLPHMGSCSCGFQSNQKSMAQSGAGGRKRHWASCDTEVPHWSLINHLINTGYGKMWFNMRMDHLAFVFPQVLLNSWQLHRKVPYTKSDHWISSRGLSQPYLEMLWIEPGTFSTQNICSIIELWSPTNMANAHWSFSLDFITILSFLWLPNAMYKTGKEIGHQRATPRFTYYSYGPIPLFAYNEHIYLEGIMFSKPAHSSTVQQSGALFLRHHWLIERSRGSFDCYNDNTDVVITIYLFIGLKHCYYEKKELLLSLWKKSQFSPTLHIMGGLPDGIGRCTRPLLIPLSSSTLFQRAHKPTKKQKGSNPAGGSSTYPPGPAPVSLAPAAPASGHTRRTFARTFGRPLVEEPSRILAARRRQNWGKDSRFFPLGCRETCFLPRCMLGVVVWAPHLPGAEDVGKLEGLLRESRKVTFARPPRPRGARRLRGDAAPAPLFPSAEAAPCCRRLRRAPQPEAGRGGGGRPGGLPRAPRGRRPRPERDPRLESREGRMANQLVILNVYDMYWMNEYTSSLGIGVFHSGIEIYGREFAYGGHPYPFSGIFEISPGNASDLGETFKFKEAVVLGSTDFMEEDIEKIIEELGKDFKGNAYHLMHKNCNHFSSAFSEILCGKEIPRWVNRLAYFSSCIPFLQSCLPKEWLTPAALQSSVSQELQEELEEAEDAAASASLPKSASGARTGHHAKI</sequence>
<evidence type="ECO:0000256" key="1">
    <source>
        <dbReference type="ARBA" id="ARBA00000707"/>
    </source>
</evidence>
<evidence type="ECO:0000256" key="4">
    <source>
        <dbReference type="ARBA" id="ARBA00010246"/>
    </source>
</evidence>
<feature type="domain" description="PPPDE" evidence="32">
    <location>
        <begin position="1551"/>
        <end position="1695"/>
    </location>
</feature>
<evidence type="ECO:0000256" key="11">
    <source>
        <dbReference type="ARBA" id="ARBA00022729"/>
    </source>
</evidence>
<dbReference type="InterPro" id="IPR053818">
    <property type="entry name" value="CATSPERE_NTD1"/>
</dbReference>
<feature type="compositionally biased region" description="Basic and acidic residues" evidence="29">
    <location>
        <begin position="1533"/>
        <end position="1545"/>
    </location>
</feature>
<comment type="catalytic activity">
    <reaction evidence="28">
        <text>S-hexadecanoyl-L-cysteinyl-[protein] + H2O = L-cysteinyl-[protein] + hexadecanoate + H(+)</text>
        <dbReference type="Rhea" id="RHEA:19233"/>
        <dbReference type="Rhea" id="RHEA-COMP:10131"/>
        <dbReference type="Rhea" id="RHEA-COMP:11032"/>
        <dbReference type="ChEBI" id="CHEBI:7896"/>
        <dbReference type="ChEBI" id="CHEBI:15377"/>
        <dbReference type="ChEBI" id="CHEBI:15378"/>
        <dbReference type="ChEBI" id="CHEBI:29950"/>
        <dbReference type="ChEBI" id="CHEBI:74151"/>
        <dbReference type="EC" id="3.1.2.22"/>
    </reaction>
    <physiologicalReaction direction="left-to-right" evidence="28">
        <dbReference type="Rhea" id="RHEA:19234"/>
    </physiologicalReaction>
</comment>
<dbReference type="InterPro" id="IPR053814">
    <property type="entry name" value="CATSPERD/E_C"/>
</dbReference>
<feature type="region of interest" description="Disordered" evidence="29">
    <location>
        <begin position="1470"/>
        <end position="1491"/>
    </location>
</feature>
<protein>
    <recommendedName>
        <fullName evidence="22">Deubiquitinase DESI2</fullName>
        <ecNumber evidence="5">3.1.2.22</ecNumber>
        <ecNumber evidence="6">3.4.19.12</ecNumber>
    </recommendedName>
    <alternativeName>
        <fullName evidence="25">Desumoylating isopeptidase 2</fullName>
    </alternativeName>
    <alternativeName>
        <fullName evidence="24">PPPDE peptidase domain-containing protein 1</fullName>
    </alternativeName>
    <alternativeName>
        <fullName evidence="26">Palmitoyl protein thioesterase DESI2</fullName>
    </alternativeName>
    <alternativeName>
        <fullName evidence="23">Protein FAM152A</fullName>
    </alternativeName>
    <alternativeName>
        <fullName evidence="27">S-depalmitoylase DESI2</fullName>
    </alternativeName>
</protein>
<dbReference type="GO" id="GO:0004843">
    <property type="term" value="F:cysteine-type deubiquitinase activity"/>
    <property type="evidence" value="ECO:0007669"/>
    <property type="project" value="UniProtKB-EC"/>
</dbReference>
<evidence type="ECO:0000256" key="5">
    <source>
        <dbReference type="ARBA" id="ARBA00012423"/>
    </source>
</evidence>
<dbReference type="GO" id="GO:0005737">
    <property type="term" value="C:cytoplasm"/>
    <property type="evidence" value="ECO:0007669"/>
    <property type="project" value="UniProtKB-SubCell"/>
</dbReference>
<proteinExistence type="inferred from homology"/>
<dbReference type="InterPro" id="IPR053816">
    <property type="entry name" value="CATSPERE_beta-prop"/>
</dbReference>
<evidence type="ECO:0000313" key="34">
    <source>
        <dbReference type="Proteomes" id="UP001178461"/>
    </source>
</evidence>
<dbReference type="PANTHER" id="PTHR33722">
    <property type="entry name" value="CATION CHANNEL SPERM-ASSOCIATED PROTEIN SUBUNIT DELTA-RELATED"/>
    <property type="match status" value="1"/>
</dbReference>
<feature type="transmembrane region" description="Helical" evidence="30">
    <location>
        <begin position="932"/>
        <end position="954"/>
    </location>
</feature>
<comment type="catalytic activity">
    <reaction evidence="1">
        <text>Thiol-dependent hydrolysis of ester, thioester, amide, peptide and isopeptide bonds formed by the C-terminal Gly of ubiquitin (a 76-residue protein attached to proteins as an intracellular targeting signal).</text>
        <dbReference type="EC" id="3.4.19.12"/>
    </reaction>
</comment>
<dbReference type="PANTHER" id="PTHR33722:SF3">
    <property type="entry name" value="CATION CHANNEL SPERM-ASSOCIATED AUXILIARY SUBUNIT EPSILON"/>
    <property type="match status" value="1"/>
</dbReference>
<keyword evidence="13" id="KW-0378">Hydrolase</keyword>
<evidence type="ECO:0000256" key="24">
    <source>
        <dbReference type="ARBA" id="ARBA00041968"/>
    </source>
</evidence>
<evidence type="ECO:0000256" key="19">
    <source>
        <dbReference type="ARBA" id="ARBA00023180"/>
    </source>
</evidence>
<evidence type="ECO:0000256" key="26">
    <source>
        <dbReference type="ARBA" id="ARBA00044546"/>
    </source>
</evidence>
<dbReference type="InterPro" id="IPR008580">
    <property type="entry name" value="PPPDE_dom"/>
</dbReference>
<dbReference type="EMBL" id="OX395128">
    <property type="protein sequence ID" value="CAI5770625.1"/>
    <property type="molecule type" value="Genomic_DNA"/>
</dbReference>
<evidence type="ECO:0000256" key="28">
    <source>
        <dbReference type="ARBA" id="ARBA00047409"/>
    </source>
</evidence>
<dbReference type="Pfam" id="PF22841">
    <property type="entry name" value="CATSPERE_NTD1"/>
    <property type="match status" value="1"/>
</dbReference>
<evidence type="ECO:0000256" key="29">
    <source>
        <dbReference type="SAM" id="MobiDB-lite"/>
    </source>
</evidence>
<dbReference type="EC" id="3.1.2.22" evidence="5"/>
<dbReference type="EC" id="3.4.19.12" evidence="6"/>
<evidence type="ECO:0000256" key="12">
    <source>
        <dbReference type="ARBA" id="ARBA00022786"/>
    </source>
</evidence>
<keyword evidence="12" id="KW-0833">Ubl conjugation pathway</keyword>
<dbReference type="InterPro" id="IPR042266">
    <property type="entry name" value="PPPDE_sf"/>
</dbReference>
<feature type="compositionally biased region" description="Polar residues" evidence="29">
    <location>
        <begin position="1362"/>
        <end position="1372"/>
    </location>
</feature>
<keyword evidence="7" id="KW-1003">Cell membrane</keyword>
<evidence type="ECO:0000256" key="21">
    <source>
        <dbReference type="ARBA" id="ARBA00037793"/>
    </source>
</evidence>
<keyword evidence="18" id="KW-1015">Disulfide bond</keyword>
<keyword evidence="14" id="KW-0282">Flagellum</keyword>
<keyword evidence="11 31" id="KW-0732">Signal</keyword>
<keyword evidence="34" id="KW-1185">Reference proteome</keyword>
<keyword evidence="9" id="KW-0645">Protease</keyword>
<evidence type="ECO:0000313" key="33">
    <source>
        <dbReference type="EMBL" id="CAI5770625.1"/>
    </source>
</evidence>
<feature type="compositionally biased region" description="Low complexity" evidence="29">
    <location>
        <begin position="1719"/>
        <end position="1732"/>
    </location>
</feature>
<evidence type="ECO:0000256" key="20">
    <source>
        <dbReference type="ARBA" id="ARBA00023273"/>
    </source>
</evidence>
<evidence type="ECO:0000256" key="2">
    <source>
        <dbReference type="ARBA" id="ARBA00004496"/>
    </source>
</evidence>
<keyword evidence="17 30" id="KW-0472">Membrane</keyword>
<dbReference type="Pfam" id="PF22849">
    <property type="entry name" value="CATSPERE_Ig-like"/>
    <property type="match status" value="1"/>
</dbReference>
<feature type="signal peptide" evidence="31">
    <location>
        <begin position="1"/>
        <end position="25"/>
    </location>
</feature>
<evidence type="ECO:0000256" key="30">
    <source>
        <dbReference type="SAM" id="Phobius"/>
    </source>
</evidence>
<accession>A0AA35K321</accession>
<reference evidence="33" key="1">
    <citation type="submission" date="2022-12" db="EMBL/GenBank/DDBJ databases">
        <authorList>
            <person name="Alioto T."/>
            <person name="Alioto T."/>
            <person name="Gomez Garrido J."/>
        </authorList>
    </citation>
    <scope>NUCLEOTIDE SEQUENCE</scope>
</reference>
<evidence type="ECO:0000259" key="32">
    <source>
        <dbReference type="PROSITE" id="PS51858"/>
    </source>
</evidence>
<dbReference type="SMART" id="SM01179">
    <property type="entry name" value="DUF862"/>
    <property type="match status" value="1"/>
</dbReference>
<evidence type="ECO:0000256" key="17">
    <source>
        <dbReference type="ARBA" id="ARBA00023136"/>
    </source>
</evidence>
<feature type="chain" id="PRO_5041281816" description="Deubiquitinase DESI2" evidence="31">
    <location>
        <begin position="26"/>
        <end position="1740"/>
    </location>
</feature>
<dbReference type="Gene3D" id="3.90.1720.30">
    <property type="entry name" value="PPPDE domains"/>
    <property type="match status" value="1"/>
</dbReference>
<dbReference type="PROSITE" id="PS51858">
    <property type="entry name" value="PPPDE"/>
    <property type="match status" value="1"/>
</dbReference>
<evidence type="ECO:0000256" key="10">
    <source>
        <dbReference type="ARBA" id="ARBA00022692"/>
    </source>
</evidence>
<dbReference type="FunFam" id="3.90.1720.30:FF:000001">
    <property type="entry name" value="desumoylating isopeptidase 2"/>
    <property type="match status" value="1"/>
</dbReference>
<dbReference type="Pfam" id="PF22844">
    <property type="entry name" value="Beta-prop_CATSPERE"/>
    <property type="match status" value="1"/>
</dbReference>
<dbReference type="Proteomes" id="UP001178461">
    <property type="component" value="Chromosome 3"/>
</dbReference>
<evidence type="ECO:0000256" key="14">
    <source>
        <dbReference type="ARBA" id="ARBA00022846"/>
    </source>
</evidence>
<feature type="region of interest" description="Disordered" evidence="29">
    <location>
        <begin position="1353"/>
        <end position="1391"/>
    </location>
</feature>
<evidence type="ECO:0000256" key="22">
    <source>
        <dbReference type="ARBA" id="ARBA00039659"/>
    </source>
</evidence>
<evidence type="ECO:0000256" key="16">
    <source>
        <dbReference type="ARBA" id="ARBA00023069"/>
    </source>
</evidence>
<evidence type="ECO:0000256" key="9">
    <source>
        <dbReference type="ARBA" id="ARBA00022670"/>
    </source>
</evidence>
<evidence type="ECO:0000256" key="6">
    <source>
        <dbReference type="ARBA" id="ARBA00012759"/>
    </source>
</evidence>
<evidence type="ECO:0000256" key="13">
    <source>
        <dbReference type="ARBA" id="ARBA00022801"/>
    </source>
</evidence>
<gene>
    <name evidence="33" type="ORF">PODLI_1B013290</name>
</gene>
<dbReference type="Pfam" id="PF22843">
    <property type="entry name" value="CATSPERE_NTD2"/>
    <property type="match status" value="1"/>
</dbReference>
<keyword evidence="8" id="KW-0963">Cytoplasm</keyword>
<keyword evidence="16" id="KW-0969">Cilium</keyword>
<organism evidence="33 34">
    <name type="scientific">Podarcis lilfordi</name>
    <name type="common">Lilford's wall lizard</name>
    <dbReference type="NCBI Taxonomy" id="74358"/>
    <lineage>
        <taxon>Eukaryota</taxon>
        <taxon>Metazoa</taxon>
        <taxon>Chordata</taxon>
        <taxon>Craniata</taxon>
        <taxon>Vertebrata</taxon>
        <taxon>Euteleostomi</taxon>
        <taxon>Lepidosauria</taxon>
        <taxon>Squamata</taxon>
        <taxon>Bifurcata</taxon>
        <taxon>Unidentata</taxon>
        <taxon>Episquamata</taxon>
        <taxon>Laterata</taxon>
        <taxon>Lacertibaenia</taxon>
        <taxon>Lacertidae</taxon>
        <taxon>Podarcis</taxon>
    </lineage>
</organism>
<comment type="similarity">
    <text evidence="4">Belongs to the CATSPERD family.</text>
</comment>
<dbReference type="GO" id="GO:0006508">
    <property type="term" value="P:proteolysis"/>
    <property type="evidence" value="ECO:0007669"/>
    <property type="project" value="UniProtKB-KW"/>
</dbReference>
<dbReference type="InterPro" id="IPR028751">
    <property type="entry name" value="CATSPERD/E"/>
</dbReference>
<evidence type="ECO:0000256" key="3">
    <source>
        <dbReference type="ARBA" id="ARBA00008140"/>
    </source>
</evidence>
<keyword evidence="15 30" id="KW-1133">Transmembrane helix</keyword>
<keyword evidence="20" id="KW-0966">Cell projection</keyword>
<evidence type="ECO:0000256" key="25">
    <source>
        <dbReference type="ARBA" id="ARBA00042117"/>
    </source>
</evidence>
<evidence type="ECO:0000256" key="23">
    <source>
        <dbReference type="ARBA" id="ARBA00041758"/>
    </source>
</evidence>
<evidence type="ECO:0000256" key="8">
    <source>
        <dbReference type="ARBA" id="ARBA00022490"/>
    </source>
</evidence>
<comment type="similarity">
    <text evidence="3">Belongs to the DeSI family.</text>
</comment>
<dbReference type="GO" id="GO:0048240">
    <property type="term" value="P:sperm capacitation"/>
    <property type="evidence" value="ECO:0007669"/>
    <property type="project" value="TreeGrafter"/>
</dbReference>